<sequence length="109" mass="11963">MAGDDEDDESSTRAWQVRLGPDGPAFEARADRPLLQSAEAAGWPLPSSCRNGTCRTCIQRLRSGRVHYAIAWPGVLAEERREGWILPCVAHPRSDLVLDDPLAQSLPVT</sequence>
<feature type="region of interest" description="Disordered" evidence="9">
    <location>
        <begin position="1"/>
        <end position="23"/>
    </location>
</feature>
<evidence type="ECO:0000256" key="7">
    <source>
        <dbReference type="ARBA" id="ARBA00023014"/>
    </source>
</evidence>
<evidence type="ECO:0000256" key="2">
    <source>
        <dbReference type="ARBA" id="ARBA00022448"/>
    </source>
</evidence>
<evidence type="ECO:0000256" key="9">
    <source>
        <dbReference type="SAM" id="MobiDB-lite"/>
    </source>
</evidence>
<dbReference type="Proteomes" id="UP000469385">
    <property type="component" value="Unassembled WGS sequence"/>
</dbReference>
<evidence type="ECO:0000313" key="11">
    <source>
        <dbReference type="EMBL" id="MVQ29038.1"/>
    </source>
</evidence>
<reference evidence="11 12" key="1">
    <citation type="submission" date="2019-12" db="EMBL/GenBank/DDBJ databases">
        <authorList>
            <person name="Huq M.A."/>
        </authorList>
    </citation>
    <scope>NUCLEOTIDE SEQUENCE [LARGE SCALE GENOMIC DNA]</scope>
    <source>
        <strain evidence="11 12">MAH-25</strain>
    </source>
</reference>
<dbReference type="InterPro" id="IPR036010">
    <property type="entry name" value="2Fe-2S_ferredoxin-like_sf"/>
</dbReference>
<evidence type="ECO:0000259" key="10">
    <source>
        <dbReference type="PROSITE" id="PS51085"/>
    </source>
</evidence>
<dbReference type="EMBL" id="WSEL01000003">
    <property type="protein sequence ID" value="MVQ29038.1"/>
    <property type="molecule type" value="Genomic_DNA"/>
</dbReference>
<dbReference type="PANTHER" id="PTHR43112">
    <property type="entry name" value="FERREDOXIN"/>
    <property type="match status" value="1"/>
</dbReference>
<keyword evidence="12" id="KW-1185">Reference proteome</keyword>
<dbReference type="Pfam" id="PF00111">
    <property type="entry name" value="Fer2"/>
    <property type="match status" value="1"/>
</dbReference>
<dbReference type="Gene3D" id="3.10.20.30">
    <property type="match status" value="1"/>
</dbReference>
<evidence type="ECO:0000313" key="12">
    <source>
        <dbReference type="Proteomes" id="UP000469385"/>
    </source>
</evidence>
<evidence type="ECO:0000256" key="3">
    <source>
        <dbReference type="ARBA" id="ARBA00022714"/>
    </source>
</evidence>
<evidence type="ECO:0000256" key="6">
    <source>
        <dbReference type="ARBA" id="ARBA00023004"/>
    </source>
</evidence>
<keyword evidence="4" id="KW-0479">Metal-binding</keyword>
<evidence type="ECO:0000256" key="5">
    <source>
        <dbReference type="ARBA" id="ARBA00022982"/>
    </source>
</evidence>
<feature type="domain" description="2Fe-2S ferredoxin-type" evidence="10">
    <location>
        <begin position="15"/>
        <end position="104"/>
    </location>
</feature>
<dbReference type="InterPro" id="IPR012675">
    <property type="entry name" value="Beta-grasp_dom_sf"/>
</dbReference>
<keyword evidence="3" id="KW-0001">2Fe-2S</keyword>
<protein>
    <submittedName>
        <fullName evidence="11">2Fe-2S iron-sulfur cluster binding domain-containing protein</fullName>
    </submittedName>
</protein>
<dbReference type="GO" id="GO:0046872">
    <property type="term" value="F:metal ion binding"/>
    <property type="evidence" value="ECO:0007669"/>
    <property type="project" value="UniProtKB-KW"/>
</dbReference>
<dbReference type="InterPro" id="IPR001041">
    <property type="entry name" value="2Fe-2S_ferredoxin-type"/>
</dbReference>
<dbReference type="PROSITE" id="PS51085">
    <property type="entry name" value="2FE2S_FER_2"/>
    <property type="match status" value="1"/>
</dbReference>
<gene>
    <name evidence="11" type="ORF">GON04_06260</name>
</gene>
<keyword evidence="6" id="KW-0408">Iron</keyword>
<comment type="similarity">
    <text evidence="1">Belongs to the 2Fe2S plant-type ferredoxin family.</text>
</comment>
<dbReference type="SUPFAM" id="SSF54292">
    <property type="entry name" value="2Fe-2S ferredoxin-like"/>
    <property type="match status" value="1"/>
</dbReference>
<keyword evidence="2" id="KW-0813">Transport</keyword>
<accession>A0A6N8IQB4</accession>
<evidence type="ECO:0000256" key="1">
    <source>
        <dbReference type="ARBA" id="ARBA00007874"/>
    </source>
</evidence>
<evidence type="ECO:0000256" key="8">
    <source>
        <dbReference type="ARBA" id="ARBA00034078"/>
    </source>
</evidence>
<dbReference type="PANTHER" id="PTHR43112:SF3">
    <property type="entry name" value="FERREDOXIN-2, CHLOROPLASTIC"/>
    <property type="match status" value="1"/>
</dbReference>
<dbReference type="CDD" id="cd00207">
    <property type="entry name" value="fer2"/>
    <property type="match status" value="1"/>
</dbReference>
<dbReference type="GO" id="GO:0051537">
    <property type="term" value="F:2 iron, 2 sulfur cluster binding"/>
    <property type="evidence" value="ECO:0007669"/>
    <property type="project" value="UniProtKB-KW"/>
</dbReference>
<keyword evidence="7" id="KW-0411">Iron-sulfur</keyword>
<dbReference type="RefSeq" id="WP_157397085.1">
    <property type="nucleotide sequence ID" value="NZ_WSEL01000003.1"/>
</dbReference>
<comment type="cofactor">
    <cofactor evidence="8">
        <name>[2Fe-2S] cluster</name>
        <dbReference type="ChEBI" id="CHEBI:190135"/>
    </cofactor>
</comment>
<dbReference type="AlphaFoldDB" id="A0A6N8IQB4"/>
<comment type="caution">
    <text evidence="11">The sequence shown here is derived from an EMBL/GenBank/DDBJ whole genome shotgun (WGS) entry which is preliminary data.</text>
</comment>
<organism evidence="11 12">
    <name type="scientific">Ramlibacter pinisoli</name>
    <dbReference type="NCBI Taxonomy" id="2682844"/>
    <lineage>
        <taxon>Bacteria</taxon>
        <taxon>Pseudomonadati</taxon>
        <taxon>Pseudomonadota</taxon>
        <taxon>Betaproteobacteria</taxon>
        <taxon>Burkholderiales</taxon>
        <taxon>Comamonadaceae</taxon>
        <taxon>Ramlibacter</taxon>
    </lineage>
</organism>
<evidence type="ECO:0000256" key="4">
    <source>
        <dbReference type="ARBA" id="ARBA00022723"/>
    </source>
</evidence>
<proteinExistence type="inferred from homology"/>
<keyword evidence="5" id="KW-0249">Electron transport</keyword>
<name>A0A6N8IQB4_9BURK</name>